<keyword evidence="2" id="KW-0436">Ligase</keyword>
<name>A0ABT3ZLU7_9BURK</name>
<reference evidence="7" key="1">
    <citation type="submission" date="2022-11" db="EMBL/GenBank/DDBJ databases">
        <title>Robbsia betulipollinis sp. nov., isolated from pollen of birch (Betula pendula).</title>
        <authorList>
            <person name="Shi H."/>
            <person name="Ambika Manirajan B."/>
            <person name="Ratering S."/>
            <person name="Geissler-Plaum R."/>
            <person name="Schnell S."/>
        </authorList>
    </citation>
    <scope>NUCLEOTIDE SEQUENCE</scope>
    <source>
        <strain evidence="7">Bb-Pol-6</strain>
    </source>
</reference>
<keyword evidence="8" id="KW-1185">Reference proteome</keyword>
<protein>
    <recommendedName>
        <fullName evidence="6">ATP-grasp domain-containing protein</fullName>
    </recommendedName>
</protein>
<keyword evidence="3" id="KW-0464">Manganese</keyword>
<dbReference type="PANTHER" id="PTHR23132">
    <property type="entry name" value="D-ALANINE--D-ALANINE LIGASE"/>
    <property type="match status" value="1"/>
</dbReference>
<dbReference type="InterPro" id="IPR011761">
    <property type="entry name" value="ATP-grasp"/>
</dbReference>
<feature type="domain" description="ATP-grasp" evidence="6">
    <location>
        <begin position="138"/>
        <end position="342"/>
    </location>
</feature>
<evidence type="ECO:0000256" key="3">
    <source>
        <dbReference type="ARBA" id="ARBA00023211"/>
    </source>
</evidence>
<evidence type="ECO:0000256" key="1">
    <source>
        <dbReference type="ARBA" id="ARBA00010871"/>
    </source>
</evidence>
<dbReference type="InterPro" id="IPR011127">
    <property type="entry name" value="Dala_Dala_lig_N"/>
</dbReference>
<dbReference type="Proteomes" id="UP001082899">
    <property type="component" value="Unassembled WGS sequence"/>
</dbReference>
<dbReference type="Gene3D" id="3.40.50.20">
    <property type="match status" value="1"/>
</dbReference>
<organism evidence="7 8">
    <name type="scientific">Robbsia betulipollinis</name>
    <dbReference type="NCBI Taxonomy" id="2981849"/>
    <lineage>
        <taxon>Bacteria</taxon>
        <taxon>Pseudomonadati</taxon>
        <taxon>Pseudomonadota</taxon>
        <taxon>Betaproteobacteria</taxon>
        <taxon>Burkholderiales</taxon>
        <taxon>Burkholderiaceae</taxon>
        <taxon>Robbsia</taxon>
    </lineage>
</organism>
<dbReference type="Pfam" id="PF01820">
    <property type="entry name" value="Dala_Dala_lig_N"/>
    <property type="match status" value="1"/>
</dbReference>
<keyword evidence="5" id="KW-0547">Nucleotide-binding</keyword>
<dbReference type="SUPFAM" id="SSF52440">
    <property type="entry name" value="PreATP-grasp domain"/>
    <property type="match status" value="1"/>
</dbReference>
<dbReference type="SUPFAM" id="SSF56059">
    <property type="entry name" value="Glutathione synthetase ATP-binding domain-like"/>
    <property type="match status" value="1"/>
</dbReference>
<accession>A0ABT3ZLU7</accession>
<evidence type="ECO:0000259" key="6">
    <source>
        <dbReference type="PROSITE" id="PS50975"/>
    </source>
</evidence>
<keyword evidence="5" id="KW-0067">ATP-binding</keyword>
<dbReference type="InterPro" id="IPR011095">
    <property type="entry name" value="Dala_Dala_lig_C"/>
</dbReference>
<dbReference type="PANTHER" id="PTHR23132:SF23">
    <property type="entry name" value="D-ALANINE--D-ALANINE LIGASE B"/>
    <property type="match status" value="1"/>
</dbReference>
<sequence>MPAITLLFGGRSVENRTSCRMYEHVRECLLEARPDDISVANVIGIAPNGKLRASGPRDHDGLPPAPQLLARGREISAAAFVDTLCEDGDFVFSLLQGQDGEDGTFQGLARFFDFPDNAGSTLSAALAFDKFAQACVVEKLAGDLLAPLETVLVSSSQPGGAVRETVQRFGKRPVLLKPNAAGGSFKILPLDLLIDEEIERYANEIAPFDDHFLIQERIDGVEIVVGMVCAAGQRQLLPVFELKPPVRAAGVRQGEPVPGGGRIRRLPADDPLAMQACRAAERIARTFRDETYCRLDFLAGRDGRLRFLEAGTRPGLSRSSVFPMMLEAHGMGLLDLIRQEFENHAASRAFRRQRIARIAEWVCANA</sequence>
<comment type="similarity">
    <text evidence="1">Belongs to the D-alanine--D-alanine ligase family.</text>
</comment>
<evidence type="ECO:0000313" key="7">
    <source>
        <dbReference type="EMBL" id="MCY0387531.1"/>
    </source>
</evidence>
<evidence type="ECO:0000313" key="8">
    <source>
        <dbReference type="Proteomes" id="UP001082899"/>
    </source>
</evidence>
<evidence type="ECO:0000256" key="4">
    <source>
        <dbReference type="ARBA" id="ARBA00023316"/>
    </source>
</evidence>
<dbReference type="PROSITE" id="PS50975">
    <property type="entry name" value="ATP_GRASP"/>
    <property type="match status" value="1"/>
</dbReference>
<evidence type="ECO:0000256" key="2">
    <source>
        <dbReference type="ARBA" id="ARBA00022598"/>
    </source>
</evidence>
<comment type="caution">
    <text evidence="7">The sequence shown here is derived from an EMBL/GenBank/DDBJ whole genome shotgun (WGS) entry which is preliminary data.</text>
</comment>
<dbReference type="EMBL" id="JAPMXC010000001">
    <property type="protein sequence ID" value="MCY0387531.1"/>
    <property type="molecule type" value="Genomic_DNA"/>
</dbReference>
<dbReference type="Gene3D" id="3.30.470.20">
    <property type="entry name" value="ATP-grasp fold, B domain"/>
    <property type="match status" value="1"/>
</dbReference>
<dbReference type="RefSeq" id="WP_267847268.1">
    <property type="nucleotide sequence ID" value="NZ_JAPMXC010000001.1"/>
</dbReference>
<evidence type="ECO:0000256" key="5">
    <source>
        <dbReference type="PROSITE-ProRule" id="PRU00409"/>
    </source>
</evidence>
<dbReference type="InterPro" id="IPR016185">
    <property type="entry name" value="PreATP-grasp_dom_sf"/>
</dbReference>
<proteinExistence type="inferred from homology"/>
<gene>
    <name evidence="7" type="ORF">OVY01_09840</name>
</gene>
<keyword evidence="4" id="KW-0961">Cell wall biogenesis/degradation</keyword>
<dbReference type="Pfam" id="PF07478">
    <property type="entry name" value="Dala_Dala_lig_C"/>
    <property type="match status" value="1"/>
</dbReference>